<dbReference type="SUPFAM" id="SSF55486">
    <property type="entry name" value="Metalloproteases ('zincins'), catalytic domain"/>
    <property type="match status" value="1"/>
</dbReference>
<dbReference type="GO" id="GO:0006518">
    <property type="term" value="P:peptide metabolic process"/>
    <property type="evidence" value="ECO:0007669"/>
    <property type="project" value="TreeGrafter"/>
</dbReference>
<evidence type="ECO:0000259" key="8">
    <source>
        <dbReference type="Pfam" id="PF01432"/>
    </source>
</evidence>
<dbReference type="EMBL" id="QUSZ01005511">
    <property type="protein sequence ID" value="RHY09341.1"/>
    <property type="molecule type" value="Genomic_DNA"/>
</dbReference>
<comment type="cofactor">
    <cofactor evidence="7">
        <name>Zn(2+)</name>
        <dbReference type="ChEBI" id="CHEBI:29105"/>
    </cofactor>
    <text evidence="7">Binds 1 zinc ion.</text>
</comment>
<evidence type="ECO:0000313" key="10">
    <source>
        <dbReference type="EMBL" id="RHY09341.1"/>
    </source>
</evidence>
<evidence type="ECO:0000256" key="5">
    <source>
        <dbReference type="ARBA" id="ARBA00022833"/>
    </source>
</evidence>
<organism evidence="10 11">
    <name type="scientific">Aphanomyces astaci</name>
    <name type="common">Crayfish plague agent</name>
    <dbReference type="NCBI Taxonomy" id="112090"/>
    <lineage>
        <taxon>Eukaryota</taxon>
        <taxon>Sar</taxon>
        <taxon>Stramenopiles</taxon>
        <taxon>Oomycota</taxon>
        <taxon>Saprolegniomycetes</taxon>
        <taxon>Saprolegniales</taxon>
        <taxon>Verrucalvaceae</taxon>
        <taxon>Aphanomyces</taxon>
    </lineage>
</organism>
<sequence>MVESSSDRYLPTGFGAWDCGLPPYQSFRAEDFGPAIRAAIDDMVLELNSMEDDLANPDMDLTWSNVMDRIEFIDDPLGRLWNVLFFLCGVVDTPILRTTMADLQAEVLTVQSRRNQSAEICRAMEALRASAEWPHYSVEQQNAVASGICEATTELGPWKLSLDNAVVLSILKHCTNRSLRQEVHRENTSKASANPFNNIPVIEEILALRHEEAQLLGYHTYAELSLALKMAPSVLAVETMINDLRDVCFPAAQAELARLNDMASSCGHDSPLEPWDVAFWYGAVVSWRNSF</sequence>
<keyword evidence="6 7" id="KW-0482">Metalloprotease</keyword>
<comment type="similarity">
    <text evidence="1 7">Belongs to the peptidase M3 family.</text>
</comment>
<feature type="domain" description="Oligopeptidase A N-terminal" evidence="9">
    <location>
        <begin position="39"/>
        <end position="152"/>
    </location>
</feature>
<reference evidence="10 11" key="1">
    <citation type="submission" date="2018-08" db="EMBL/GenBank/DDBJ databases">
        <title>Aphanomyces genome sequencing and annotation.</title>
        <authorList>
            <person name="Minardi D."/>
            <person name="Oidtmann B."/>
            <person name="Van Der Giezen M."/>
            <person name="Studholme D.J."/>
        </authorList>
    </citation>
    <scope>NUCLEOTIDE SEQUENCE [LARGE SCALE GENOMIC DNA]</scope>
    <source>
        <strain evidence="10 11">Kv</strain>
    </source>
</reference>
<feature type="domain" description="Peptidase M3A/M3B catalytic" evidence="8">
    <location>
        <begin position="171"/>
        <end position="282"/>
    </location>
</feature>
<dbReference type="Pfam" id="PF01432">
    <property type="entry name" value="Peptidase_M3"/>
    <property type="match status" value="1"/>
</dbReference>
<evidence type="ECO:0000256" key="7">
    <source>
        <dbReference type="RuleBase" id="RU003435"/>
    </source>
</evidence>
<dbReference type="Proteomes" id="UP000265427">
    <property type="component" value="Unassembled WGS sequence"/>
</dbReference>
<dbReference type="GO" id="GO:0004222">
    <property type="term" value="F:metalloendopeptidase activity"/>
    <property type="evidence" value="ECO:0007669"/>
    <property type="project" value="InterPro"/>
</dbReference>
<evidence type="ECO:0000256" key="3">
    <source>
        <dbReference type="ARBA" id="ARBA00022723"/>
    </source>
</evidence>
<proteinExistence type="inferred from homology"/>
<evidence type="ECO:0000313" key="11">
    <source>
        <dbReference type="Proteomes" id="UP000265427"/>
    </source>
</evidence>
<keyword evidence="4 7" id="KW-0378">Hydrolase</keyword>
<name>A0A397AV03_APHAT</name>
<dbReference type="PANTHER" id="PTHR11804:SF83">
    <property type="entry name" value="LD37516P"/>
    <property type="match status" value="1"/>
</dbReference>
<keyword evidence="3 7" id="KW-0479">Metal-binding</keyword>
<evidence type="ECO:0000259" key="9">
    <source>
        <dbReference type="Pfam" id="PF19310"/>
    </source>
</evidence>
<dbReference type="VEuPathDB" id="FungiDB:H257_03318"/>
<evidence type="ECO:0000256" key="6">
    <source>
        <dbReference type="ARBA" id="ARBA00023049"/>
    </source>
</evidence>
<dbReference type="InterPro" id="IPR001567">
    <property type="entry name" value="Pept_M3A_M3B_dom"/>
</dbReference>
<keyword evidence="5 7" id="KW-0862">Zinc</keyword>
<evidence type="ECO:0000256" key="2">
    <source>
        <dbReference type="ARBA" id="ARBA00022670"/>
    </source>
</evidence>
<dbReference type="InterPro" id="IPR045666">
    <property type="entry name" value="OpdA_N"/>
</dbReference>
<comment type="caution">
    <text evidence="10">The sequence shown here is derived from an EMBL/GenBank/DDBJ whole genome shotgun (WGS) entry which is preliminary data.</text>
</comment>
<accession>A0A397AV03</accession>
<keyword evidence="2 7" id="KW-0645">Protease</keyword>
<dbReference type="Gene3D" id="1.10.1370.10">
    <property type="entry name" value="Neurolysin, domain 3"/>
    <property type="match status" value="1"/>
</dbReference>
<dbReference type="PANTHER" id="PTHR11804">
    <property type="entry name" value="PROTEASE M3 THIMET OLIGOPEPTIDASE-RELATED"/>
    <property type="match status" value="1"/>
</dbReference>
<evidence type="ECO:0000256" key="4">
    <source>
        <dbReference type="ARBA" id="ARBA00022801"/>
    </source>
</evidence>
<gene>
    <name evidence="10" type="ORF">DYB36_003529</name>
</gene>
<dbReference type="GO" id="GO:0046872">
    <property type="term" value="F:metal ion binding"/>
    <property type="evidence" value="ECO:0007669"/>
    <property type="project" value="UniProtKB-UniRule"/>
</dbReference>
<dbReference type="Pfam" id="PF19310">
    <property type="entry name" value="TOP_N"/>
    <property type="match status" value="1"/>
</dbReference>
<evidence type="ECO:0000256" key="1">
    <source>
        <dbReference type="ARBA" id="ARBA00006040"/>
    </source>
</evidence>
<dbReference type="InterPro" id="IPR024077">
    <property type="entry name" value="Neurolysin/TOP_dom2"/>
</dbReference>
<dbReference type="AlphaFoldDB" id="A0A397AV03"/>
<dbReference type="GO" id="GO:0006508">
    <property type="term" value="P:proteolysis"/>
    <property type="evidence" value="ECO:0007669"/>
    <property type="project" value="UniProtKB-KW"/>
</dbReference>
<dbReference type="InterPro" id="IPR045090">
    <property type="entry name" value="Pept_M3A_M3B"/>
</dbReference>
<protein>
    <submittedName>
        <fullName evidence="10">Uncharacterized protein</fullName>
    </submittedName>
</protein>